<dbReference type="PANTHER" id="PTHR30290:SF65">
    <property type="entry name" value="MONOACYL PHOSPHATIDYLINOSITOL TETRAMANNOSIDE-BINDING PROTEIN LPQW-RELATED"/>
    <property type="match status" value="1"/>
</dbReference>
<protein>
    <submittedName>
        <fullName evidence="2">Peptide/nickel transport system substrate-binding protein</fullName>
    </submittedName>
</protein>
<dbReference type="CDD" id="cd08501">
    <property type="entry name" value="PBP2_Lpqw"/>
    <property type="match status" value="1"/>
</dbReference>
<feature type="domain" description="Solute-binding protein family 5" evidence="1">
    <location>
        <begin position="53"/>
        <end position="451"/>
    </location>
</feature>
<organism evidence="2 3">
    <name type="scientific">Quadrisphaera granulorum</name>
    <dbReference type="NCBI Taxonomy" id="317664"/>
    <lineage>
        <taxon>Bacteria</taxon>
        <taxon>Bacillati</taxon>
        <taxon>Actinomycetota</taxon>
        <taxon>Actinomycetes</taxon>
        <taxon>Kineosporiales</taxon>
        <taxon>Kineosporiaceae</taxon>
        <taxon>Quadrisphaera</taxon>
    </lineage>
</organism>
<dbReference type="AlphaFoldDB" id="A0A316B0Y6"/>
<dbReference type="GO" id="GO:1904680">
    <property type="term" value="F:peptide transmembrane transporter activity"/>
    <property type="evidence" value="ECO:0007669"/>
    <property type="project" value="TreeGrafter"/>
</dbReference>
<dbReference type="PIRSF" id="PIRSF002741">
    <property type="entry name" value="MppA"/>
    <property type="match status" value="1"/>
</dbReference>
<evidence type="ECO:0000259" key="1">
    <source>
        <dbReference type="Pfam" id="PF00496"/>
    </source>
</evidence>
<name>A0A316B0Y6_9ACTN</name>
<dbReference type="Gene3D" id="3.10.105.10">
    <property type="entry name" value="Dipeptide-binding Protein, Domain 3"/>
    <property type="match status" value="1"/>
</dbReference>
<reference evidence="2 3" key="1">
    <citation type="submission" date="2018-03" db="EMBL/GenBank/DDBJ databases">
        <title>Genomic Encyclopedia of Archaeal and Bacterial Type Strains, Phase II (KMG-II): from individual species to whole genera.</title>
        <authorList>
            <person name="Goeker M."/>
        </authorList>
    </citation>
    <scope>NUCLEOTIDE SEQUENCE [LARGE SCALE GENOMIC DNA]</scope>
    <source>
        <strain evidence="2 3">DSM 44889</strain>
    </source>
</reference>
<dbReference type="InterPro" id="IPR039424">
    <property type="entry name" value="SBP_5"/>
</dbReference>
<dbReference type="GO" id="GO:0015833">
    <property type="term" value="P:peptide transport"/>
    <property type="evidence" value="ECO:0007669"/>
    <property type="project" value="TreeGrafter"/>
</dbReference>
<gene>
    <name evidence="2" type="ORF">BXY45_101132</name>
</gene>
<accession>A0A316B0Y6</accession>
<dbReference type="SUPFAM" id="SSF53850">
    <property type="entry name" value="Periplasmic binding protein-like II"/>
    <property type="match status" value="1"/>
</dbReference>
<dbReference type="EMBL" id="QGDQ01000001">
    <property type="protein sequence ID" value="PWJ56157.1"/>
    <property type="molecule type" value="Genomic_DNA"/>
</dbReference>
<dbReference type="GO" id="GO:0043190">
    <property type="term" value="C:ATP-binding cassette (ABC) transporter complex"/>
    <property type="evidence" value="ECO:0007669"/>
    <property type="project" value="InterPro"/>
</dbReference>
<dbReference type="InterPro" id="IPR000914">
    <property type="entry name" value="SBP_5_dom"/>
</dbReference>
<proteinExistence type="predicted"/>
<evidence type="ECO:0000313" key="2">
    <source>
        <dbReference type="EMBL" id="PWJ56157.1"/>
    </source>
</evidence>
<dbReference type="Proteomes" id="UP000245469">
    <property type="component" value="Unassembled WGS sequence"/>
</dbReference>
<dbReference type="Gene3D" id="3.40.190.10">
    <property type="entry name" value="Periplasmic binding protein-like II"/>
    <property type="match status" value="1"/>
</dbReference>
<dbReference type="Gene3D" id="3.90.76.10">
    <property type="entry name" value="Dipeptide-binding Protein, Domain 1"/>
    <property type="match status" value="1"/>
</dbReference>
<keyword evidence="3" id="KW-1185">Reference proteome</keyword>
<evidence type="ECO:0000313" key="3">
    <source>
        <dbReference type="Proteomes" id="UP000245469"/>
    </source>
</evidence>
<dbReference type="InterPro" id="IPR030678">
    <property type="entry name" value="Peptide/Ni-bd"/>
</dbReference>
<dbReference type="PANTHER" id="PTHR30290">
    <property type="entry name" value="PERIPLASMIC BINDING COMPONENT OF ABC TRANSPORTER"/>
    <property type="match status" value="1"/>
</dbReference>
<dbReference type="Pfam" id="PF00496">
    <property type="entry name" value="SBP_bac_5"/>
    <property type="match status" value="1"/>
</dbReference>
<comment type="caution">
    <text evidence="2">The sequence shown here is derived from an EMBL/GenBank/DDBJ whole genome shotgun (WGS) entry which is preliminary data.</text>
</comment>
<sequence length="533" mass="57673">MAHEQEFNAYNNNTADQNAVQNSVVLNNVLDGFWDFGPDGGLRNNTEFGTFEKTSDDPLTVKYTINDKAVWSDGEPIDCDDIVLTWAANSGKFASQETDENGNPLSGFSSASTSGYEDMNFPECNAGDKTVTVTYTKTFADWASAFGINPNIMPAHIVAKNAGVSDLIGALKNNTADQVAALAKFYNTGFIGNPGTVDKANWVSSGPYLIDSWQAGQSITLKANPKWWGTPAKTGTIVIRFIDATAQAQALANGEIQVARPQPAADILKQLQAINPPVKIDQGDEYTFEHLDFNFQGEFKDANLRKAFALCVPRQQIVDNLIKPVNENATVLNSRYKLAFQEGYQGVVQASYSGQYDQPNIEQAKQLLGGKTGVTVRIGYQTPNQRRTNAVSLIKASCDQAGFNVQDAGQEDFFGNGLAAGNFDVALFAWSGSPLVSGNASTYITGGGNNNGKYSNPQVDQLTATLLTQTDTAQQDQTIGQIEKILWDDLATIPIFTFPGVQANDTKVSGPAFQPAQSQQTWNDNEWAVAQQS</sequence>
<dbReference type="GO" id="GO:0042597">
    <property type="term" value="C:periplasmic space"/>
    <property type="evidence" value="ECO:0007669"/>
    <property type="project" value="UniProtKB-ARBA"/>
</dbReference>